<evidence type="ECO:0000256" key="5">
    <source>
        <dbReference type="SAM" id="Phobius"/>
    </source>
</evidence>
<dbReference type="Pfam" id="PF04531">
    <property type="entry name" value="Phage_holin_1"/>
    <property type="match status" value="1"/>
</dbReference>
<sequence>MKINWKVRLKNKAFWLAAIPALLLVAQIVTGWFGYNFAADLIGQEATKFVNAVFSVLVIFGIVNDPTTENMSDSKRAMSYHKPRGDL</sequence>
<dbReference type="EMBL" id="BMJD01000001">
    <property type="protein sequence ID" value="GGB26980.1"/>
    <property type="molecule type" value="Genomic_DNA"/>
</dbReference>
<dbReference type="NCBIfam" id="TIGR01598">
    <property type="entry name" value="holin_phiLC3"/>
    <property type="match status" value="1"/>
</dbReference>
<name>A0A9W5TU15_9BACI</name>
<dbReference type="GO" id="GO:0016020">
    <property type="term" value="C:membrane"/>
    <property type="evidence" value="ECO:0007669"/>
    <property type="project" value="UniProtKB-SubCell"/>
</dbReference>
<gene>
    <name evidence="6" type="ORF">GCM10011409_00320</name>
</gene>
<dbReference type="InterPro" id="IPR045863">
    <property type="entry name" value="CorA_TM1_TM2"/>
</dbReference>
<comment type="caution">
    <text evidence="6">The sequence shown here is derived from an EMBL/GenBank/DDBJ whole genome shotgun (WGS) entry which is preliminary data.</text>
</comment>
<evidence type="ECO:0000313" key="7">
    <source>
        <dbReference type="Proteomes" id="UP000621492"/>
    </source>
</evidence>
<keyword evidence="3 5" id="KW-1133">Transmembrane helix</keyword>
<accession>A0A9W5TU15</accession>
<evidence type="ECO:0000256" key="1">
    <source>
        <dbReference type="ARBA" id="ARBA00004141"/>
    </source>
</evidence>
<reference evidence="6" key="2">
    <citation type="submission" date="2020-09" db="EMBL/GenBank/DDBJ databases">
        <authorList>
            <person name="Sun Q."/>
            <person name="Zhou Y."/>
        </authorList>
    </citation>
    <scope>NUCLEOTIDE SEQUENCE</scope>
    <source>
        <strain evidence="6">CGMCC 1.15454</strain>
    </source>
</reference>
<comment type="subcellular location">
    <subcellularLocation>
        <location evidence="1">Membrane</location>
        <topology evidence="1">Multi-pass membrane protein</topology>
    </subcellularLocation>
</comment>
<dbReference type="InterPro" id="IPR006485">
    <property type="entry name" value="Phage-like_holin"/>
</dbReference>
<evidence type="ECO:0000256" key="2">
    <source>
        <dbReference type="ARBA" id="ARBA00022692"/>
    </source>
</evidence>
<evidence type="ECO:0000256" key="3">
    <source>
        <dbReference type="ARBA" id="ARBA00022989"/>
    </source>
</evidence>
<feature type="transmembrane region" description="Helical" evidence="5">
    <location>
        <begin position="12"/>
        <end position="34"/>
    </location>
</feature>
<organism evidence="6 7">
    <name type="scientific">Lentibacillus populi</name>
    <dbReference type="NCBI Taxonomy" id="1827502"/>
    <lineage>
        <taxon>Bacteria</taxon>
        <taxon>Bacillati</taxon>
        <taxon>Bacillota</taxon>
        <taxon>Bacilli</taxon>
        <taxon>Bacillales</taxon>
        <taxon>Bacillaceae</taxon>
        <taxon>Lentibacillus</taxon>
    </lineage>
</organism>
<dbReference type="RefSeq" id="WP_188724528.1">
    <property type="nucleotide sequence ID" value="NZ_BMJD01000001.1"/>
</dbReference>
<evidence type="ECO:0000313" key="6">
    <source>
        <dbReference type="EMBL" id="GGB26980.1"/>
    </source>
</evidence>
<keyword evidence="4 5" id="KW-0472">Membrane</keyword>
<keyword evidence="7" id="KW-1185">Reference proteome</keyword>
<protein>
    <submittedName>
        <fullName evidence="6">Holin</fullName>
    </submittedName>
</protein>
<keyword evidence="2 5" id="KW-0812">Transmembrane</keyword>
<dbReference type="AlphaFoldDB" id="A0A9W5TU15"/>
<feature type="transmembrane region" description="Helical" evidence="5">
    <location>
        <begin position="46"/>
        <end position="63"/>
    </location>
</feature>
<proteinExistence type="predicted"/>
<dbReference type="Proteomes" id="UP000621492">
    <property type="component" value="Unassembled WGS sequence"/>
</dbReference>
<evidence type="ECO:0000256" key="4">
    <source>
        <dbReference type="ARBA" id="ARBA00023136"/>
    </source>
</evidence>
<reference evidence="6" key="1">
    <citation type="journal article" date="2014" name="Int. J. Syst. Evol. Microbiol.">
        <title>Complete genome sequence of Corynebacterium casei LMG S-19264T (=DSM 44701T), isolated from a smear-ripened cheese.</title>
        <authorList>
            <consortium name="US DOE Joint Genome Institute (JGI-PGF)"/>
            <person name="Walter F."/>
            <person name="Albersmeier A."/>
            <person name="Kalinowski J."/>
            <person name="Ruckert C."/>
        </authorList>
    </citation>
    <scope>NUCLEOTIDE SEQUENCE</scope>
    <source>
        <strain evidence="6">CGMCC 1.15454</strain>
    </source>
</reference>
<dbReference type="SUPFAM" id="SSF144083">
    <property type="entry name" value="Magnesium transport protein CorA, transmembrane region"/>
    <property type="match status" value="1"/>
</dbReference>